<dbReference type="AlphaFoldDB" id="A0A9D2ME70"/>
<protein>
    <submittedName>
        <fullName evidence="1">Uncharacterized protein</fullName>
    </submittedName>
</protein>
<name>A0A9D2ME70_9FIRM</name>
<comment type="caution">
    <text evidence="1">The sequence shown here is derived from an EMBL/GenBank/DDBJ whole genome shotgun (WGS) entry which is preliminary data.</text>
</comment>
<proteinExistence type="predicted"/>
<accession>A0A9D2ME70</accession>
<dbReference type="Proteomes" id="UP000824211">
    <property type="component" value="Unassembled WGS sequence"/>
</dbReference>
<reference evidence="1" key="2">
    <citation type="submission" date="2021-04" db="EMBL/GenBank/DDBJ databases">
        <authorList>
            <person name="Gilroy R."/>
        </authorList>
    </citation>
    <scope>NUCLEOTIDE SEQUENCE</scope>
    <source>
        <strain evidence="1">ChiHjej9B8-13557</strain>
    </source>
</reference>
<evidence type="ECO:0000313" key="2">
    <source>
        <dbReference type="Proteomes" id="UP000824211"/>
    </source>
</evidence>
<gene>
    <name evidence="1" type="ORF">H9771_01965</name>
</gene>
<evidence type="ECO:0000313" key="1">
    <source>
        <dbReference type="EMBL" id="HJB58421.1"/>
    </source>
</evidence>
<reference evidence="1" key="1">
    <citation type="journal article" date="2021" name="PeerJ">
        <title>Extensive microbial diversity within the chicken gut microbiome revealed by metagenomics and culture.</title>
        <authorList>
            <person name="Gilroy R."/>
            <person name="Ravi A."/>
            <person name="Getino M."/>
            <person name="Pursley I."/>
            <person name="Horton D.L."/>
            <person name="Alikhan N.F."/>
            <person name="Baker D."/>
            <person name="Gharbi K."/>
            <person name="Hall N."/>
            <person name="Watson M."/>
            <person name="Adriaenssens E.M."/>
            <person name="Foster-Nyarko E."/>
            <person name="Jarju S."/>
            <person name="Secka A."/>
            <person name="Antonio M."/>
            <person name="Oren A."/>
            <person name="Chaudhuri R.R."/>
            <person name="La Ragione R."/>
            <person name="Hildebrand F."/>
            <person name="Pallen M.J."/>
        </authorList>
    </citation>
    <scope>NUCLEOTIDE SEQUENCE</scope>
    <source>
        <strain evidence="1">ChiHjej9B8-13557</strain>
    </source>
</reference>
<dbReference type="EMBL" id="DWXX01000036">
    <property type="protein sequence ID" value="HJB58421.1"/>
    <property type="molecule type" value="Genomic_DNA"/>
</dbReference>
<sequence>MLQLSEPAVQPRRLSAEEFCLLARREASSLYRPRSEVLRMLAAGQAVGVCGPRAEPLAALIELPLAANVEAAAALRHFLGRQGLGRGVVLGPPVGDRSCLPALLAAALPPAARRAGAGALWAVLEATPDAEDLLPAYLDAGLALRAIRPLSGLAPCWLFARTPVLRRGEPVWVPLADRPRLAALLGRGWPAVGYEATGSGAALALCPA</sequence>
<organism evidence="1 2">
    <name type="scientific">Candidatus Faecalibacterium faecipullorum</name>
    <dbReference type="NCBI Taxonomy" id="2838578"/>
    <lineage>
        <taxon>Bacteria</taxon>
        <taxon>Bacillati</taxon>
        <taxon>Bacillota</taxon>
        <taxon>Clostridia</taxon>
        <taxon>Eubacteriales</taxon>
        <taxon>Oscillospiraceae</taxon>
        <taxon>Faecalibacterium</taxon>
    </lineage>
</organism>